<dbReference type="Pfam" id="PF03797">
    <property type="entry name" value="Autotransporter"/>
    <property type="match status" value="1"/>
</dbReference>
<dbReference type="InterPro" id="IPR036709">
    <property type="entry name" value="Autotransporte_beta_dom_sf"/>
</dbReference>
<proteinExistence type="predicted"/>
<organism evidence="3 4">
    <name type="scientific">Aquabacterium lacunae</name>
    <dbReference type="NCBI Taxonomy" id="2528630"/>
    <lineage>
        <taxon>Bacteria</taxon>
        <taxon>Pseudomonadati</taxon>
        <taxon>Pseudomonadota</taxon>
        <taxon>Betaproteobacteria</taxon>
        <taxon>Burkholderiales</taxon>
        <taxon>Aquabacterium</taxon>
    </lineage>
</organism>
<dbReference type="OrthoDB" id="5760545at2"/>
<evidence type="ECO:0000259" key="2">
    <source>
        <dbReference type="PROSITE" id="PS51208"/>
    </source>
</evidence>
<dbReference type="EMBL" id="SIXI01000005">
    <property type="protein sequence ID" value="TBO29389.1"/>
    <property type="molecule type" value="Genomic_DNA"/>
</dbReference>
<gene>
    <name evidence="3" type="ORF">EYS42_13380</name>
</gene>
<evidence type="ECO:0000256" key="1">
    <source>
        <dbReference type="SAM" id="SignalP"/>
    </source>
</evidence>
<keyword evidence="1" id="KW-0732">Signal</keyword>
<dbReference type="SMART" id="SM00869">
    <property type="entry name" value="Autotransporter"/>
    <property type="match status" value="1"/>
</dbReference>
<protein>
    <submittedName>
        <fullName evidence="3">Autotransporter outer membrane beta-barrel domain-containing protein</fullName>
    </submittedName>
</protein>
<keyword evidence="4" id="KW-1185">Reference proteome</keyword>
<feature type="chain" id="PRO_5020943613" evidence="1">
    <location>
        <begin position="36"/>
        <end position="753"/>
    </location>
</feature>
<dbReference type="SUPFAM" id="SSF103515">
    <property type="entry name" value="Autotransporter"/>
    <property type="match status" value="1"/>
</dbReference>
<dbReference type="AlphaFoldDB" id="A0A4Q9H3T0"/>
<dbReference type="PROSITE" id="PS51208">
    <property type="entry name" value="AUTOTRANSPORTER"/>
    <property type="match status" value="1"/>
</dbReference>
<evidence type="ECO:0000313" key="4">
    <source>
        <dbReference type="Proteomes" id="UP000292120"/>
    </source>
</evidence>
<dbReference type="Gene3D" id="2.40.128.130">
    <property type="entry name" value="Autotransporter beta-domain"/>
    <property type="match status" value="1"/>
</dbReference>
<sequence>MRPCSMLSRKLPARFKPQPLAALLLVLGASAQAQAAPAAASGPSNSGPTLCTLTQAGGNTISSDCEGSNPAPLDWTAGNVTVNAGATISLLRAYVGLGNSPATAVTWVNNGTMVGSTASYSPALSDFDANASYFSFINNGTFNGNASLFNTIGSIDLLTNTGVWDATSSGYGAIFNGQEGRINTLTNTGSITSGSEYSASITNSGVVNTLTNTGTIQAQSTNPAISNYGVINTLNNEGMLLGGSTGFGIYNNFDRSYPGVAAGRIVTLNNLQGGATPLTFRGILPENYNVIIRSPSQYGKLVVMQPALESRRATLLVQAPVDAATPLFGTMRFGIAQGSTVASTTYTDVLSGLSAADLGNALTGNYNGFRWALSDADNNQVWDLILSLNAVATSAVTPRAPVASGAAAVIDANSALLDLFGNVQADSGMLSNAVTQTLPFLAGGSATLTQGAMGRINQVIQGRFDANRGASAGNSYFGNGSLWFKPFGGKVVQGDVGGTPGYKANLYGLSGGVEGDASPATRLGLAYAYAQNDMGGRGATSPQSGQTTIHQLIGYGTHQLDERTSLDFQVDLGSNRNTTRRFMAFAGATATASYESSTAHVGLGVQRSYSLADGLKVSPFARIDYTLVEDDAYTENGAGLLNLSVAAKRTESYVSTLGASLQRALNDRSNLVARAGIGYDHSHGKGVLTAAYAGAPAASFTTNGALPAPWLATLGLGLSWRTLGGPELLTQYDLELREKFTNQTVSFKLRWAF</sequence>
<dbReference type="Proteomes" id="UP000292120">
    <property type="component" value="Unassembled WGS sequence"/>
</dbReference>
<feature type="signal peptide" evidence="1">
    <location>
        <begin position="1"/>
        <end position="35"/>
    </location>
</feature>
<evidence type="ECO:0000313" key="3">
    <source>
        <dbReference type="EMBL" id="TBO29389.1"/>
    </source>
</evidence>
<dbReference type="InterPro" id="IPR005546">
    <property type="entry name" value="Autotransporte_beta"/>
</dbReference>
<feature type="domain" description="Autotransporter" evidence="2">
    <location>
        <begin position="475"/>
        <end position="753"/>
    </location>
</feature>
<comment type="caution">
    <text evidence="3">The sequence shown here is derived from an EMBL/GenBank/DDBJ whole genome shotgun (WGS) entry which is preliminary data.</text>
</comment>
<reference evidence="3 4" key="1">
    <citation type="submission" date="2019-02" db="EMBL/GenBank/DDBJ databases">
        <title>Aquabacterium sp. strain KMB7.</title>
        <authorList>
            <person name="Chen W.-M."/>
        </authorList>
    </citation>
    <scope>NUCLEOTIDE SEQUENCE [LARGE SCALE GENOMIC DNA]</scope>
    <source>
        <strain evidence="3 4">KMB7</strain>
    </source>
</reference>
<accession>A0A4Q9H3T0</accession>
<name>A0A4Q9H3T0_9BURK</name>